<reference evidence="2 3" key="1">
    <citation type="journal article" date="2012" name="Genome Biol.">
        <title>Sequencing three crocodilian genomes to illuminate the evolution of archosaurs and amniotes.</title>
        <authorList>
            <person name="St John J.A."/>
            <person name="Braun E.L."/>
            <person name="Isberg S.R."/>
            <person name="Miles L.G."/>
            <person name="Chong A.Y."/>
            <person name="Gongora J."/>
            <person name="Dalzell P."/>
            <person name="Moran C."/>
            <person name="Bed'hom B."/>
            <person name="Abzhanov A."/>
            <person name="Burgess S.C."/>
            <person name="Cooksey A.M."/>
            <person name="Castoe T.A."/>
            <person name="Crawford N.G."/>
            <person name="Densmore L.D."/>
            <person name="Drew J.C."/>
            <person name="Edwards S.V."/>
            <person name="Faircloth B.C."/>
            <person name="Fujita M.K."/>
            <person name="Greenwold M.J."/>
            <person name="Hoffmann F.G."/>
            <person name="Howard J.M."/>
            <person name="Iguchi T."/>
            <person name="Janes D.E."/>
            <person name="Khan S.Y."/>
            <person name="Kohno S."/>
            <person name="de Koning A.J."/>
            <person name="Lance S.L."/>
            <person name="McCarthy F.M."/>
            <person name="McCormack J.E."/>
            <person name="Merchant M.E."/>
            <person name="Peterson D.G."/>
            <person name="Pollock D.D."/>
            <person name="Pourmand N."/>
            <person name="Raney B.J."/>
            <person name="Roessler K.A."/>
            <person name="Sanford J.R."/>
            <person name="Sawyer R.H."/>
            <person name="Schmidt C.J."/>
            <person name="Triplett E.W."/>
            <person name="Tuberville T.D."/>
            <person name="Venegas-Anaya M."/>
            <person name="Howard J.T."/>
            <person name="Jarvis E.D."/>
            <person name="Guillette L.J.Jr."/>
            <person name="Glenn T.C."/>
            <person name="Green R.E."/>
            <person name="Ray D.A."/>
        </authorList>
    </citation>
    <scope>NUCLEOTIDE SEQUENCE [LARGE SCALE GENOMIC DNA]</scope>
    <source>
        <strain evidence="2">KSC_2009_1</strain>
    </source>
</reference>
<feature type="region of interest" description="Disordered" evidence="1">
    <location>
        <begin position="25"/>
        <end position="63"/>
    </location>
</feature>
<proteinExistence type="predicted"/>
<dbReference type="Proteomes" id="UP000050525">
    <property type="component" value="Unassembled WGS sequence"/>
</dbReference>
<feature type="compositionally biased region" description="Basic and acidic residues" evidence="1">
    <location>
        <begin position="25"/>
        <end position="42"/>
    </location>
</feature>
<evidence type="ECO:0000313" key="2">
    <source>
        <dbReference type="EMBL" id="KYO18045.1"/>
    </source>
</evidence>
<dbReference type="EMBL" id="AKHW03006853">
    <property type="protein sequence ID" value="KYO18045.1"/>
    <property type="molecule type" value="Genomic_DNA"/>
</dbReference>
<protein>
    <submittedName>
        <fullName evidence="2">Uncharacterized protein</fullName>
    </submittedName>
</protein>
<sequence>MAYQQALIGPLSSFLQTCQFWESSNHDEDLRHSKQKISRREAAPAQKSSDFSKHGNPLGREDFVLPADHIPNAQLRSFDYFPNSHGNELD</sequence>
<accession>A0A151M0J6</accession>
<organism evidence="2 3">
    <name type="scientific">Alligator mississippiensis</name>
    <name type="common">American alligator</name>
    <dbReference type="NCBI Taxonomy" id="8496"/>
    <lineage>
        <taxon>Eukaryota</taxon>
        <taxon>Metazoa</taxon>
        <taxon>Chordata</taxon>
        <taxon>Craniata</taxon>
        <taxon>Vertebrata</taxon>
        <taxon>Euteleostomi</taxon>
        <taxon>Archelosauria</taxon>
        <taxon>Archosauria</taxon>
        <taxon>Crocodylia</taxon>
        <taxon>Alligatoridae</taxon>
        <taxon>Alligatorinae</taxon>
        <taxon>Alligator</taxon>
    </lineage>
</organism>
<dbReference type="AlphaFoldDB" id="A0A151M0J6"/>
<name>A0A151M0J6_ALLMI</name>
<comment type="caution">
    <text evidence="2">The sequence shown here is derived from an EMBL/GenBank/DDBJ whole genome shotgun (WGS) entry which is preliminary data.</text>
</comment>
<keyword evidence="3" id="KW-1185">Reference proteome</keyword>
<evidence type="ECO:0000313" key="3">
    <source>
        <dbReference type="Proteomes" id="UP000050525"/>
    </source>
</evidence>
<evidence type="ECO:0000256" key="1">
    <source>
        <dbReference type="SAM" id="MobiDB-lite"/>
    </source>
</evidence>
<gene>
    <name evidence="2" type="ORF">Y1Q_0011644</name>
</gene>